<dbReference type="InParanoid" id="B2WL17"/>
<proteinExistence type="predicted"/>
<feature type="compositionally biased region" description="Basic residues" evidence="1">
    <location>
        <begin position="16"/>
        <end position="26"/>
    </location>
</feature>
<feature type="region of interest" description="Disordered" evidence="1">
    <location>
        <begin position="1"/>
        <end position="26"/>
    </location>
</feature>
<sequence length="111" mass="12523">MTSLRLAPSPCSLNSRPRRKNQKLRRRQFSLASAYLQKTSMSKGLASRGTSIMFPLHLTKMSNRRDDPKDAITSCTQVQKDTKLVVHSPGTPYNSWNVFRALVLCTSQGHM</sequence>
<protein>
    <submittedName>
        <fullName evidence="2">Uncharacterized protein</fullName>
    </submittedName>
</protein>
<evidence type="ECO:0000313" key="3">
    <source>
        <dbReference type="Proteomes" id="UP000001471"/>
    </source>
</evidence>
<evidence type="ECO:0000256" key="1">
    <source>
        <dbReference type="SAM" id="MobiDB-lite"/>
    </source>
</evidence>
<accession>B2WL17</accession>
<dbReference type="EMBL" id="DS231628">
    <property type="protein sequence ID" value="EDU43727.1"/>
    <property type="molecule type" value="Genomic_DNA"/>
</dbReference>
<organism evidence="2 3">
    <name type="scientific">Pyrenophora tritici-repentis (strain Pt-1C-BFP)</name>
    <name type="common">Wheat tan spot fungus</name>
    <name type="synonym">Drechslera tritici-repentis</name>
    <dbReference type="NCBI Taxonomy" id="426418"/>
    <lineage>
        <taxon>Eukaryota</taxon>
        <taxon>Fungi</taxon>
        <taxon>Dikarya</taxon>
        <taxon>Ascomycota</taxon>
        <taxon>Pezizomycotina</taxon>
        <taxon>Dothideomycetes</taxon>
        <taxon>Pleosporomycetidae</taxon>
        <taxon>Pleosporales</taxon>
        <taxon>Pleosporineae</taxon>
        <taxon>Pleosporaceae</taxon>
        <taxon>Pyrenophora</taxon>
    </lineage>
</organism>
<dbReference type="AlphaFoldDB" id="B2WL17"/>
<dbReference type="Proteomes" id="UP000001471">
    <property type="component" value="Unassembled WGS sequence"/>
</dbReference>
<reference evidence="3" key="1">
    <citation type="journal article" date="2013" name="G3 (Bethesda)">
        <title>Comparative genomics of a plant-pathogenic fungus, Pyrenophora tritici-repentis, reveals transduplication and the impact of repeat elements on pathogenicity and population divergence.</title>
        <authorList>
            <person name="Manning V.A."/>
            <person name="Pandelova I."/>
            <person name="Dhillon B."/>
            <person name="Wilhelm L.J."/>
            <person name="Goodwin S.B."/>
            <person name="Berlin A.M."/>
            <person name="Figueroa M."/>
            <person name="Freitag M."/>
            <person name="Hane J.K."/>
            <person name="Henrissat B."/>
            <person name="Holman W.H."/>
            <person name="Kodira C.D."/>
            <person name="Martin J."/>
            <person name="Oliver R.P."/>
            <person name="Robbertse B."/>
            <person name="Schackwitz W."/>
            <person name="Schwartz D.C."/>
            <person name="Spatafora J.W."/>
            <person name="Turgeon B.G."/>
            <person name="Yandava C."/>
            <person name="Young S."/>
            <person name="Zhou S."/>
            <person name="Zeng Q."/>
            <person name="Grigoriev I.V."/>
            <person name="Ma L.-J."/>
            <person name="Ciuffetti L.M."/>
        </authorList>
    </citation>
    <scope>NUCLEOTIDE SEQUENCE [LARGE SCALE GENOMIC DNA]</scope>
    <source>
        <strain evidence="3">Pt-1C-BFP</strain>
    </source>
</reference>
<dbReference type="HOGENOM" id="CLU_2159697_0_0_1"/>
<name>B2WL17_PYRTR</name>
<gene>
    <name evidence="2" type="ORF">PTRG_10677</name>
</gene>
<evidence type="ECO:0000313" key="2">
    <source>
        <dbReference type="EMBL" id="EDU43727.1"/>
    </source>
</evidence>